<evidence type="ECO:0000313" key="2">
    <source>
        <dbReference type="Proteomes" id="UP000327157"/>
    </source>
</evidence>
<sequence>MTKKKDTRQSAYAYGDTIGYQEVMPLSKPRHNDSREVQSITLKNYKAEQLGCKQEAKFTSTKKYVDNMLGFNTEYQTESSLSKSNYNNKNCNSLWKLVRTFATEEFSKKIN</sequence>
<reference evidence="1 2" key="1">
    <citation type="submission" date="2019-09" db="EMBL/GenBank/DDBJ databases">
        <authorList>
            <person name="Ou C."/>
        </authorList>
    </citation>
    <scope>NUCLEOTIDE SEQUENCE [LARGE SCALE GENOMIC DNA]</scope>
    <source>
        <strain evidence="1">S2</strain>
        <tissue evidence="1">Leaf</tissue>
    </source>
</reference>
<gene>
    <name evidence="1" type="ORF">D8674_025983</name>
</gene>
<comment type="caution">
    <text evidence="1">The sequence shown here is derived from an EMBL/GenBank/DDBJ whole genome shotgun (WGS) entry which is preliminary data.</text>
</comment>
<reference evidence="1 2" key="3">
    <citation type="submission" date="2019-11" db="EMBL/GenBank/DDBJ databases">
        <title>A de novo genome assembly of a pear dwarfing rootstock.</title>
        <authorList>
            <person name="Wang F."/>
            <person name="Wang J."/>
            <person name="Li S."/>
            <person name="Zhang Y."/>
            <person name="Fang M."/>
            <person name="Ma L."/>
            <person name="Zhao Y."/>
            <person name="Jiang S."/>
        </authorList>
    </citation>
    <scope>NUCLEOTIDE SEQUENCE [LARGE SCALE GENOMIC DNA]</scope>
    <source>
        <strain evidence="1">S2</strain>
        <tissue evidence="1">Leaf</tissue>
    </source>
</reference>
<evidence type="ECO:0000313" key="1">
    <source>
        <dbReference type="EMBL" id="KAB2635449.1"/>
    </source>
</evidence>
<dbReference type="OrthoDB" id="1144283at2759"/>
<organism evidence="1 2">
    <name type="scientific">Pyrus ussuriensis x Pyrus communis</name>
    <dbReference type="NCBI Taxonomy" id="2448454"/>
    <lineage>
        <taxon>Eukaryota</taxon>
        <taxon>Viridiplantae</taxon>
        <taxon>Streptophyta</taxon>
        <taxon>Embryophyta</taxon>
        <taxon>Tracheophyta</taxon>
        <taxon>Spermatophyta</taxon>
        <taxon>Magnoliopsida</taxon>
        <taxon>eudicotyledons</taxon>
        <taxon>Gunneridae</taxon>
        <taxon>Pentapetalae</taxon>
        <taxon>rosids</taxon>
        <taxon>fabids</taxon>
        <taxon>Rosales</taxon>
        <taxon>Rosaceae</taxon>
        <taxon>Amygdaloideae</taxon>
        <taxon>Maleae</taxon>
        <taxon>Pyrus</taxon>
    </lineage>
</organism>
<keyword evidence="2" id="KW-1185">Reference proteome</keyword>
<dbReference type="AlphaFoldDB" id="A0A5N5I6T5"/>
<dbReference type="Proteomes" id="UP000327157">
    <property type="component" value="Chromosome 5"/>
</dbReference>
<reference evidence="2" key="2">
    <citation type="submission" date="2019-10" db="EMBL/GenBank/DDBJ databases">
        <title>A de novo genome assembly of a pear dwarfing rootstock.</title>
        <authorList>
            <person name="Wang F."/>
            <person name="Wang J."/>
            <person name="Li S."/>
            <person name="Zhang Y."/>
            <person name="Fang M."/>
            <person name="Ma L."/>
            <person name="Zhao Y."/>
            <person name="Jiang S."/>
        </authorList>
    </citation>
    <scope>NUCLEOTIDE SEQUENCE [LARGE SCALE GENOMIC DNA]</scope>
</reference>
<name>A0A5N5I6T5_9ROSA</name>
<protein>
    <submittedName>
        <fullName evidence="1">Uncharacterized protein</fullName>
    </submittedName>
</protein>
<accession>A0A5N5I6T5</accession>
<proteinExistence type="predicted"/>
<dbReference type="EMBL" id="SMOL01000004">
    <property type="protein sequence ID" value="KAB2635449.1"/>
    <property type="molecule type" value="Genomic_DNA"/>
</dbReference>